<protein>
    <submittedName>
        <fullName evidence="3">Glycosyltransferase</fullName>
    </submittedName>
</protein>
<keyword evidence="3" id="KW-0808">Transferase</keyword>
<dbReference type="NCBIfam" id="NF045616">
    <property type="entry name" value="Acin_mostly_LP"/>
    <property type="match status" value="1"/>
</dbReference>
<feature type="signal peptide" evidence="1">
    <location>
        <begin position="1"/>
        <end position="21"/>
    </location>
</feature>
<keyword evidence="1" id="KW-0732">Signal</keyword>
<dbReference type="GO" id="GO:0016740">
    <property type="term" value="F:transferase activity"/>
    <property type="evidence" value="ECO:0007669"/>
    <property type="project" value="UniProtKB-KW"/>
</dbReference>
<proteinExistence type="predicted"/>
<dbReference type="EMBL" id="VXLD01000007">
    <property type="protein sequence ID" value="KAB1853952.1"/>
    <property type="molecule type" value="Genomic_DNA"/>
</dbReference>
<gene>
    <name evidence="3" type="ORF">F4W09_11450</name>
</gene>
<dbReference type="RefSeq" id="WP_151504878.1">
    <property type="nucleotide sequence ID" value="NZ_VXLD01000007.1"/>
</dbReference>
<organism evidence="3 4">
    <name type="scientific">Acinetobacter tandoii</name>
    <dbReference type="NCBI Taxonomy" id="202954"/>
    <lineage>
        <taxon>Bacteria</taxon>
        <taxon>Pseudomonadati</taxon>
        <taxon>Pseudomonadota</taxon>
        <taxon>Gammaproteobacteria</taxon>
        <taxon>Moraxellales</taxon>
        <taxon>Moraxellaceae</taxon>
        <taxon>Acinetobacter</taxon>
    </lineage>
</organism>
<comment type="caution">
    <text evidence="3">The sequence shown here is derived from an EMBL/GenBank/DDBJ whole genome shotgun (WGS) entry which is preliminary data.</text>
</comment>
<reference evidence="3 4" key="1">
    <citation type="submission" date="2019-09" db="EMBL/GenBank/DDBJ databases">
        <title>Draft genome sequence of Acinetobacter tandoii W4-4-4 isolated from environmental water sample.</title>
        <authorList>
            <person name="Wee S.K."/>
            <person name="Yan B."/>
            <person name="Mustaffa S.B."/>
            <person name="Yap E.P.H."/>
        </authorList>
    </citation>
    <scope>NUCLEOTIDE SEQUENCE [LARGE SCALE GENOMIC DNA]</scope>
    <source>
        <strain evidence="3 4">W4-4-4</strain>
    </source>
</reference>
<accession>A0A5N4WC05</accession>
<dbReference type="InterPro" id="IPR055903">
    <property type="entry name" value="DUF7480"/>
</dbReference>
<dbReference type="Proteomes" id="UP000325788">
    <property type="component" value="Unassembled WGS sequence"/>
</dbReference>
<evidence type="ECO:0000313" key="4">
    <source>
        <dbReference type="Proteomes" id="UP000325788"/>
    </source>
</evidence>
<dbReference type="InterPro" id="IPR054658">
    <property type="entry name" value="Extrcyto_LP"/>
</dbReference>
<evidence type="ECO:0000313" key="3">
    <source>
        <dbReference type="EMBL" id="KAB1853952.1"/>
    </source>
</evidence>
<evidence type="ECO:0000259" key="2">
    <source>
        <dbReference type="Pfam" id="PF24295"/>
    </source>
</evidence>
<name>A0A5N4WC05_9GAMM</name>
<sequence>MKKNPVLLMSLLSLLTINSCAQPISRNLESTIKDNNVCIFTNNEKTYSDVENSYLVFVAEITDSKDYKTVYEKTYSKGKFPILEDDCALIPLNIFKINKPYDVNLESNKNFATQICISEAGKILPVSYLSPEEAVCSK</sequence>
<dbReference type="AlphaFoldDB" id="A0A5N4WC05"/>
<feature type="chain" id="PRO_5024406664" evidence="1">
    <location>
        <begin position="22"/>
        <end position="138"/>
    </location>
</feature>
<dbReference type="Pfam" id="PF24295">
    <property type="entry name" value="DUF7480"/>
    <property type="match status" value="1"/>
</dbReference>
<feature type="domain" description="DUF7480" evidence="2">
    <location>
        <begin position="29"/>
        <end position="110"/>
    </location>
</feature>
<evidence type="ECO:0000256" key="1">
    <source>
        <dbReference type="SAM" id="SignalP"/>
    </source>
</evidence>